<dbReference type="AlphaFoldDB" id="A0A0A6P978"/>
<reference evidence="1 2" key="1">
    <citation type="journal article" date="2016" name="Front. Microbiol.">
        <title>Single-Cell (Meta-)Genomics of a Dimorphic Candidatus Thiomargarita nelsonii Reveals Genomic Plasticity.</title>
        <authorList>
            <person name="Flood B.E."/>
            <person name="Fliss P."/>
            <person name="Jones D.S."/>
            <person name="Dick G.J."/>
            <person name="Jain S."/>
            <person name="Kaster A.K."/>
            <person name="Winkel M."/>
            <person name="Mussmann M."/>
            <person name="Bailey J."/>
        </authorList>
    </citation>
    <scope>NUCLEOTIDE SEQUENCE [LARGE SCALE GENOMIC DNA]</scope>
    <source>
        <strain evidence="1">Hydrate Ridge</strain>
    </source>
</reference>
<accession>A0A0A6P978</accession>
<dbReference type="InterPro" id="IPR058240">
    <property type="entry name" value="rSAM_sf"/>
</dbReference>
<sequence length="139" mass="15841">MRGVAAKLEHPVNAVKLLKQQYPHIYVTALSVIHKDNLESVSSIIDFCYKIGCDKWTHDELYALGRGSQMSKIGLELEILKKQNAVVASLLHKDNVMVVVWLKRKSCFNGMIPEIRCVLKTVCYMIVCSMIQVLYIPIY</sequence>
<proteinExistence type="predicted"/>
<dbReference type="Proteomes" id="UP000030428">
    <property type="component" value="Unassembled WGS sequence"/>
</dbReference>
<name>A0A0A6P978_9GAMM</name>
<organism evidence="1 2">
    <name type="scientific">Candidatus Thiomargarita nelsonii</name>
    <dbReference type="NCBI Taxonomy" id="1003181"/>
    <lineage>
        <taxon>Bacteria</taxon>
        <taxon>Pseudomonadati</taxon>
        <taxon>Pseudomonadota</taxon>
        <taxon>Gammaproteobacteria</taxon>
        <taxon>Thiotrichales</taxon>
        <taxon>Thiotrichaceae</taxon>
        <taxon>Thiomargarita</taxon>
    </lineage>
</organism>
<protein>
    <submittedName>
        <fullName evidence="1">Uncharacterized protein</fullName>
    </submittedName>
</protein>
<dbReference type="EMBL" id="JSZA02000192">
    <property type="protein sequence ID" value="KHD06819.1"/>
    <property type="molecule type" value="Genomic_DNA"/>
</dbReference>
<gene>
    <name evidence="1" type="ORF">PN36_28850</name>
</gene>
<dbReference type="SUPFAM" id="SSF102114">
    <property type="entry name" value="Radical SAM enzymes"/>
    <property type="match status" value="1"/>
</dbReference>
<keyword evidence="2" id="KW-1185">Reference proteome</keyword>
<evidence type="ECO:0000313" key="2">
    <source>
        <dbReference type="Proteomes" id="UP000030428"/>
    </source>
</evidence>
<comment type="caution">
    <text evidence="1">The sequence shown here is derived from an EMBL/GenBank/DDBJ whole genome shotgun (WGS) entry which is preliminary data.</text>
</comment>
<evidence type="ECO:0000313" key="1">
    <source>
        <dbReference type="EMBL" id="KHD06819.1"/>
    </source>
</evidence>